<reference evidence="3" key="1">
    <citation type="journal article" date="2013" name="Nat. Genet.">
        <title>The draft genomes of soft-shell turtle and green sea turtle yield insights into the development and evolution of the turtle-specific body plan.</title>
        <authorList>
            <person name="Wang Z."/>
            <person name="Pascual-Anaya J."/>
            <person name="Zadissa A."/>
            <person name="Li W."/>
            <person name="Niimura Y."/>
            <person name="Huang Z."/>
            <person name="Li C."/>
            <person name="White S."/>
            <person name="Xiong Z."/>
            <person name="Fang D."/>
            <person name="Wang B."/>
            <person name="Ming Y."/>
            <person name="Chen Y."/>
            <person name="Zheng Y."/>
            <person name="Kuraku S."/>
            <person name="Pignatelli M."/>
            <person name="Herrero J."/>
            <person name="Beal K."/>
            <person name="Nozawa M."/>
            <person name="Li Q."/>
            <person name="Wang J."/>
            <person name="Zhang H."/>
            <person name="Yu L."/>
            <person name="Shigenobu S."/>
            <person name="Wang J."/>
            <person name="Liu J."/>
            <person name="Flicek P."/>
            <person name="Searle S."/>
            <person name="Wang J."/>
            <person name="Kuratani S."/>
            <person name="Yin Y."/>
            <person name="Aken B."/>
            <person name="Zhang G."/>
            <person name="Irie N."/>
        </authorList>
    </citation>
    <scope>NUCLEOTIDE SEQUENCE [LARGE SCALE GENOMIC DNA]</scope>
</reference>
<sequence length="101" mass="11281">MVFGKPLQLFMFSCVPEEVGWIKADATGLSWKRYKGHHELEKRSPSGAPAAGPHSLRVSLALKVPPPKTRSAGGFERIQKHHSRRKEKKKSNNSTSIFLDS</sequence>
<dbReference type="AlphaFoldDB" id="M7BDV4"/>
<accession>M7BDV4</accession>
<evidence type="ECO:0000313" key="2">
    <source>
        <dbReference type="EMBL" id="EMP26392.1"/>
    </source>
</evidence>
<organism evidence="2 3">
    <name type="scientific">Chelonia mydas</name>
    <name type="common">Green sea-turtle</name>
    <name type="synonym">Chelonia agassizi</name>
    <dbReference type="NCBI Taxonomy" id="8469"/>
    <lineage>
        <taxon>Eukaryota</taxon>
        <taxon>Metazoa</taxon>
        <taxon>Chordata</taxon>
        <taxon>Craniata</taxon>
        <taxon>Vertebrata</taxon>
        <taxon>Euteleostomi</taxon>
        <taxon>Archelosauria</taxon>
        <taxon>Testudinata</taxon>
        <taxon>Testudines</taxon>
        <taxon>Cryptodira</taxon>
        <taxon>Durocryptodira</taxon>
        <taxon>Americhelydia</taxon>
        <taxon>Chelonioidea</taxon>
        <taxon>Cheloniidae</taxon>
        <taxon>Chelonia</taxon>
    </lineage>
</organism>
<feature type="compositionally biased region" description="Basic residues" evidence="1">
    <location>
        <begin position="79"/>
        <end position="91"/>
    </location>
</feature>
<name>M7BDV4_CHEMY</name>
<dbReference type="EMBL" id="KB580441">
    <property type="protein sequence ID" value="EMP26392.1"/>
    <property type="molecule type" value="Genomic_DNA"/>
</dbReference>
<dbReference type="Proteomes" id="UP000031443">
    <property type="component" value="Unassembled WGS sequence"/>
</dbReference>
<evidence type="ECO:0000313" key="3">
    <source>
        <dbReference type="Proteomes" id="UP000031443"/>
    </source>
</evidence>
<feature type="region of interest" description="Disordered" evidence="1">
    <location>
        <begin position="63"/>
        <end position="101"/>
    </location>
</feature>
<feature type="region of interest" description="Disordered" evidence="1">
    <location>
        <begin position="38"/>
        <end position="57"/>
    </location>
</feature>
<protein>
    <submittedName>
        <fullName evidence="2">Uncharacterized protein</fullName>
    </submittedName>
</protein>
<keyword evidence="3" id="KW-1185">Reference proteome</keyword>
<proteinExistence type="predicted"/>
<evidence type="ECO:0000256" key="1">
    <source>
        <dbReference type="SAM" id="MobiDB-lite"/>
    </source>
</evidence>
<gene>
    <name evidence="2" type="ORF">UY3_16525</name>
</gene>